<evidence type="ECO:0000313" key="4">
    <source>
        <dbReference type="Proteomes" id="UP000789342"/>
    </source>
</evidence>
<keyword evidence="1" id="KW-0175">Coiled coil</keyword>
<keyword evidence="2" id="KW-1133">Transmembrane helix</keyword>
<feature type="transmembrane region" description="Helical" evidence="2">
    <location>
        <begin position="87"/>
        <end position="105"/>
    </location>
</feature>
<evidence type="ECO:0000313" key="3">
    <source>
        <dbReference type="EMBL" id="CAG8727922.1"/>
    </source>
</evidence>
<name>A0A9N9IAV7_9GLOM</name>
<keyword evidence="4" id="KW-1185">Reference proteome</keyword>
<evidence type="ECO:0000256" key="2">
    <source>
        <dbReference type="SAM" id="Phobius"/>
    </source>
</evidence>
<reference evidence="3" key="1">
    <citation type="submission" date="2021-06" db="EMBL/GenBank/DDBJ databases">
        <authorList>
            <person name="Kallberg Y."/>
            <person name="Tangrot J."/>
            <person name="Rosling A."/>
        </authorList>
    </citation>
    <scope>NUCLEOTIDE SEQUENCE</scope>
    <source>
        <strain evidence="3">CL551</strain>
    </source>
</reference>
<dbReference type="AlphaFoldDB" id="A0A9N9IAV7"/>
<dbReference type="OrthoDB" id="266334at2759"/>
<evidence type="ECO:0000256" key="1">
    <source>
        <dbReference type="SAM" id="Coils"/>
    </source>
</evidence>
<gene>
    <name evidence="3" type="ORF">AMORRO_LOCUS13789</name>
</gene>
<organism evidence="3 4">
    <name type="scientific">Acaulospora morrowiae</name>
    <dbReference type="NCBI Taxonomy" id="94023"/>
    <lineage>
        <taxon>Eukaryota</taxon>
        <taxon>Fungi</taxon>
        <taxon>Fungi incertae sedis</taxon>
        <taxon>Mucoromycota</taxon>
        <taxon>Glomeromycotina</taxon>
        <taxon>Glomeromycetes</taxon>
        <taxon>Diversisporales</taxon>
        <taxon>Acaulosporaceae</taxon>
        <taxon>Acaulospora</taxon>
    </lineage>
</organism>
<dbReference type="Proteomes" id="UP000789342">
    <property type="component" value="Unassembled WGS sequence"/>
</dbReference>
<comment type="caution">
    <text evidence="3">The sequence shown here is derived from an EMBL/GenBank/DDBJ whole genome shotgun (WGS) entry which is preliminary data.</text>
</comment>
<sequence length="192" mass="22798">SNANLSKRHMEEQNKILRDIASMIEKTQIQQITIANQYNETTEHLKKKYEERLNKALINMDKKQILFDGELKDLYAKTQMLVNEVIFAKRLFSVLAFLLLIYIGIKRDWYNVKSILMAFHSTMNERIVLPKLTEKKGKATYNFEYNHFFENSDQILDANISRPIEQIRMSPYRSKHNLKNSRGMLVRPIRRS</sequence>
<dbReference type="EMBL" id="CAJVPV010025034">
    <property type="protein sequence ID" value="CAG8727922.1"/>
    <property type="molecule type" value="Genomic_DNA"/>
</dbReference>
<protein>
    <submittedName>
        <fullName evidence="3">8488_t:CDS:1</fullName>
    </submittedName>
</protein>
<proteinExistence type="predicted"/>
<feature type="non-terminal residue" evidence="3">
    <location>
        <position position="192"/>
    </location>
</feature>
<accession>A0A9N9IAV7</accession>
<keyword evidence="2" id="KW-0472">Membrane</keyword>
<keyword evidence="2" id="KW-0812">Transmembrane</keyword>
<feature type="coiled-coil region" evidence="1">
    <location>
        <begin position="39"/>
        <end position="66"/>
    </location>
</feature>